<dbReference type="Proteomes" id="UP001597549">
    <property type="component" value="Unassembled WGS sequence"/>
</dbReference>
<dbReference type="EMBL" id="JBHUOL010000018">
    <property type="protein sequence ID" value="MFD2909250.1"/>
    <property type="molecule type" value="Genomic_DNA"/>
</dbReference>
<keyword evidence="1" id="KW-0732">Signal</keyword>
<reference evidence="3" key="1">
    <citation type="journal article" date="2019" name="Int. J. Syst. Evol. Microbiol.">
        <title>The Global Catalogue of Microorganisms (GCM) 10K type strain sequencing project: providing services to taxonomists for standard genome sequencing and annotation.</title>
        <authorList>
            <consortium name="The Broad Institute Genomics Platform"/>
            <consortium name="The Broad Institute Genome Sequencing Center for Infectious Disease"/>
            <person name="Wu L."/>
            <person name="Ma J."/>
        </authorList>
    </citation>
    <scope>NUCLEOTIDE SEQUENCE [LARGE SCALE GENOMIC DNA]</scope>
    <source>
        <strain evidence="3">KCTC 52644</strain>
    </source>
</reference>
<dbReference type="RefSeq" id="WP_379807581.1">
    <property type="nucleotide sequence ID" value="NZ_JBHUOL010000018.1"/>
</dbReference>
<evidence type="ECO:0000313" key="3">
    <source>
        <dbReference type="Proteomes" id="UP001597549"/>
    </source>
</evidence>
<accession>A0ABW5Z9S4</accession>
<organism evidence="2 3">
    <name type="scientific">Flavobacterium ardleyense</name>
    <dbReference type="NCBI Taxonomy" id="2038737"/>
    <lineage>
        <taxon>Bacteria</taxon>
        <taxon>Pseudomonadati</taxon>
        <taxon>Bacteroidota</taxon>
        <taxon>Flavobacteriia</taxon>
        <taxon>Flavobacteriales</taxon>
        <taxon>Flavobacteriaceae</taxon>
        <taxon>Flavobacterium</taxon>
    </lineage>
</organism>
<keyword evidence="3" id="KW-1185">Reference proteome</keyword>
<evidence type="ECO:0008006" key="4">
    <source>
        <dbReference type="Google" id="ProtNLM"/>
    </source>
</evidence>
<dbReference type="PROSITE" id="PS51257">
    <property type="entry name" value="PROKAR_LIPOPROTEIN"/>
    <property type="match status" value="1"/>
</dbReference>
<proteinExistence type="predicted"/>
<sequence>MKKILTLSIIFASTSMTLTSCNWAKEKTKTAISKTGEVVGKTGSEFGNGVYNGIKKSFENDIEISEDLKKAGFQIGEVTINSTDSTSDNVLTVYAIFNQKFDKNIRIKVYNEEGKEYGRTSENIKGEKGDAEYIDFNFGTRVKIGAKGNIKIEQIE</sequence>
<name>A0ABW5Z9S4_9FLAO</name>
<feature type="chain" id="PRO_5045773179" description="Lipoprotein" evidence="1">
    <location>
        <begin position="25"/>
        <end position="156"/>
    </location>
</feature>
<comment type="caution">
    <text evidence="2">The sequence shown here is derived from an EMBL/GenBank/DDBJ whole genome shotgun (WGS) entry which is preliminary data.</text>
</comment>
<feature type="signal peptide" evidence="1">
    <location>
        <begin position="1"/>
        <end position="24"/>
    </location>
</feature>
<gene>
    <name evidence="2" type="ORF">ACFSX9_10980</name>
</gene>
<evidence type="ECO:0000256" key="1">
    <source>
        <dbReference type="SAM" id="SignalP"/>
    </source>
</evidence>
<protein>
    <recommendedName>
        <fullName evidence="4">Lipoprotein</fullName>
    </recommendedName>
</protein>
<evidence type="ECO:0000313" key="2">
    <source>
        <dbReference type="EMBL" id="MFD2909250.1"/>
    </source>
</evidence>